<sequence>MMIAIKTAYTASHSPVDRVFSSISNSPSTLSPCKSTRSSLPSEVPAQNKPPVLPSPKIEKVDRMEDAPDFTSVLSQDQELESVEAEQCLMNDRAAITTTSDSEPDPSSPPPPQELTLQTTGIHLNNSHPTEEDPQSVIHAPPGFAEFRAGDSPHESTMSSAPDSDITIRTLRPPGNQSEKLSTSPISPPPLTTKVAPWSDRATPRAQTRQEIDAFGRKPRPNSLEDIPETLDHDSAHEEAEEGSENAVPLPTHNCEIRALKTALSECWTLCNTLATLSSIHRERLFKGSGRHDMEEQAWKSCWKLCQNLYENRDNDYAFHVRPTLDLCREFCQALFEIRIRDDEVADSILRVSFELNNHLYNTHDRNLPEAFRERTLDFYITLCHRLMKQRTQLAEETDSLLRACWGLAEMLFNLRQSKREGKHADEDLLGSAVQACWDLCDLFREGWTQVRPDRRTPRPSQTTFTQAFYQAKGAGYFEAVEGVPITPNPETPTTIFDDTATMLSPDQAQVPNILVLGAGNIQSLQPNWASTSSSTLAGYSRPPSRSSTTSSTHTVRSPADDPNLTCLKLLIVRAAMNNGFQRGGAHTLPSFAKALSSDAFGTLHWQTSLLLNYKKLVTGDPAFSAAPPPARASAPDIARAVQVMIQHNGQYAWLLDLYRLVFGFRTDEAIHGSTVVIQS</sequence>
<evidence type="ECO:0000313" key="4">
    <source>
        <dbReference type="Proteomes" id="UP000054559"/>
    </source>
</evidence>
<feature type="compositionally biased region" description="Low complexity" evidence="1">
    <location>
        <begin position="541"/>
        <end position="558"/>
    </location>
</feature>
<evidence type="ECO:0000259" key="2">
    <source>
        <dbReference type="Pfam" id="PF24616"/>
    </source>
</evidence>
<protein>
    <recommendedName>
        <fullName evidence="2">DUF7624 domain-containing protein</fullName>
    </recommendedName>
</protein>
<dbReference type="InterPro" id="IPR056041">
    <property type="entry name" value="DUF7624"/>
</dbReference>
<name>A0A0J8QPG7_COCIT</name>
<feature type="region of interest" description="Disordered" evidence="1">
    <location>
        <begin position="95"/>
        <end position="228"/>
    </location>
</feature>
<evidence type="ECO:0000313" key="3">
    <source>
        <dbReference type="EMBL" id="KMU74414.1"/>
    </source>
</evidence>
<organism evidence="3 4">
    <name type="scientific">Coccidioides immitis RMSCC 3703</name>
    <dbReference type="NCBI Taxonomy" id="454286"/>
    <lineage>
        <taxon>Eukaryota</taxon>
        <taxon>Fungi</taxon>
        <taxon>Dikarya</taxon>
        <taxon>Ascomycota</taxon>
        <taxon>Pezizomycotina</taxon>
        <taxon>Eurotiomycetes</taxon>
        <taxon>Eurotiomycetidae</taxon>
        <taxon>Onygenales</taxon>
        <taxon>Onygenaceae</taxon>
        <taxon>Coccidioides</taxon>
    </lineage>
</organism>
<proteinExistence type="predicted"/>
<dbReference type="EMBL" id="DS268135">
    <property type="protein sequence ID" value="KMU74414.1"/>
    <property type="molecule type" value="Genomic_DNA"/>
</dbReference>
<feature type="compositionally biased region" description="Polar residues" evidence="1">
    <location>
        <begin position="32"/>
        <end position="41"/>
    </location>
</feature>
<dbReference type="Pfam" id="PF24616">
    <property type="entry name" value="DUF7624"/>
    <property type="match status" value="1"/>
</dbReference>
<dbReference type="STRING" id="454286.A0A0J8QPG7"/>
<accession>A0A0J8QPG7</accession>
<reference evidence="4" key="1">
    <citation type="journal article" date="2010" name="Genome Res.">
        <title>Population genomic sequencing of Coccidioides fungi reveals recent hybridization and transposon control.</title>
        <authorList>
            <person name="Neafsey D.E."/>
            <person name="Barker B.M."/>
            <person name="Sharpton T.J."/>
            <person name="Stajich J.E."/>
            <person name="Park D.J."/>
            <person name="Whiston E."/>
            <person name="Hung C.-Y."/>
            <person name="McMahan C."/>
            <person name="White J."/>
            <person name="Sykes S."/>
            <person name="Heiman D."/>
            <person name="Young S."/>
            <person name="Zeng Q."/>
            <person name="Abouelleil A."/>
            <person name="Aftuck L."/>
            <person name="Bessette D."/>
            <person name="Brown A."/>
            <person name="FitzGerald M."/>
            <person name="Lui A."/>
            <person name="Macdonald J.P."/>
            <person name="Priest M."/>
            <person name="Orbach M.J."/>
            <person name="Galgiani J.N."/>
            <person name="Kirkland T.N."/>
            <person name="Cole G.T."/>
            <person name="Birren B.W."/>
            <person name="Henn M.R."/>
            <person name="Taylor J.W."/>
            <person name="Rounsley S.D."/>
        </authorList>
    </citation>
    <scope>NUCLEOTIDE SEQUENCE [LARGE SCALE GENOMIC DNA]</scope>
    <source>
        <strain evidence="4">RMSCC 3703</strain>
    </source>
</reference>
<feature type="compositionally biased region" description="Low complexity" evidence="1">
    <location>
        <begin position="22"/>
        <end position="31"/>
    </location>
</feature>
<evidence type="ECO:0000256" key="1">
    <source>
        <dbReference type="SAM" id="MobiDB-lite"/>
    </source>
</evidence>
<dbReference type="AlphaFoldDB" id="A0A0J8QPG7"/>
<feature type="region of interest" description="Disordered" evidence="1">
    <location>
        <begin position="22"/>
        <end position="60"/>
    </location>
</feature>
<feature type="domain" description="DUF7624" evidence="2">
    <location>
        <begin position="555"/>
        <end position="679"/>
    </location>
</feature>
<dbReference type="Proteomes" id="UP000054559">
    <property type="component" value="Unassembled WGS sequence"/>
</dbReference>
<gene>
    <name evidence="3" type="ORF">CISG_04486</name>
</gene>
<dbReference type="OrthoDB" id="5230484at2759"/>
<feature type="region of interest" description="Disordered" evidence="1">
    <location>
        <begin position="533"/>
        <end position="560"/>
    </location>
</feature>